<accession>A0A8T0KCC2</accession>
<gene>
    <name evidence="1" type="ORF">HKW66_Vig0232160</name>
</gene>
<dbReference type="AlphaFoldDB" id="A0A8T0KCC2"/>
<dbReference type="EMBL" id="JABFOF010000005">
    <property type="protein sequence ID" value="KAG2396939.1"/>
    <property type="molecule type" value="Genomic_DNA"/>
</dbReference>
<reference evidence="1 2" key="1">
    <citation type="submission" date="2020-05" db="EMBL/GenBank/DDBJ databases">
        <title>Vigna angularis (adzuki bean) Var. LongXiaoDou No. 4 denovo assembly.</title>
        <authorList>
            <person name="Xiang H."/>
        </authorList>
    </citation>
    <scope>NUCLEOTIDE SEQUENCE [LARGE SCALE GENOMIC DNA]</scope>
    <source>
        <tissue evidence="1">Leaf</tissue>
    </source>
</reference>
<sequence length="155" mass="17368">MGNGKWKGKRKYLVTGAFHCFTGVSPEKMKLPSHFLLDFQPSSLFPNPRKYSINVAIVGGSYPWWALLSGGHFHRELDSSPLPQGSLSRSRQNEYTPLSIMAIALETQFHVLAVDGSLIDKMLIERLLKTSSFISHQGSTGEDVEPTLLKNFKFK</sequence>
<name>A0A8T0KCC2_PHAAN</name>
<evidence type="ECO:0000313" key="1">
    <source>
        <dbReference type="EMBL" id="KAG2396939.1"/>
    </source>
</evidence>
<dbReference type="Proteomes" id="UP000743370">
    <property type="component" value="Unassembled WGS sequence"/>
</dbReference>
<comment type="caution">
    <text evidence="1">The sequence shown here is derived from an EMBL/GenBank/DDBJ whole genome shotgun (WGS) entry which is preliminary data.</text>
</comment>
<proteinExistence type="predicted"/>
<evidence type="ECO:0000313" key="2">
    <source>
        <dbReference type="Proteomes" id="UP000743370"/>
    </source>
</evidence>
<protein>
    <submittedName>
        <fullName evidence="1">Two-component response regulator</fullName>
    </submittedName>
</protein>
<organism evidence="1 2">
    <name type="scientific">Phaseolus angularis</name>
    <name type="common">Azuki bean</name>
    <name type="synonym">Vigna angularis</name>
    <dbReference type="NCBI Taxonomy" id="3914"/>
    <lineage>
        <taxon>Eukaryota</taxon>
        <taxon>Viridiplantae</taxon>
        <taxon>Streptophyta</taxon>
        <taxon>Embryophyta</taxon>
        <taxon>Tracheophyta</taxon>
        <taxon>Spermatophyta</taxon>
        <taxon>Magnoliopsida</taxon>
        <taxon>eudicotyledons</taxon>
        <taxon>Gunneridae</taxon>
        <taxon>Pentapetalae</taxon>
        <taxon>rosids</taxon>
        <taxon>fabids</taxon>
        <taxon>Fabales</taxon>
        <taxon>Fabaceae</taxon>
        <taxon>Papilionoideae</taxon>
        <taxon>50 kb inversion clade</taxon>
        <taxon>NPAAA clade</taxon>
        <taxon>indigoferoid/millettioid clade</taxon>
        <taxon>Phaseoleae</taxon>
        <taxon>Vigna</taxon>
    </lineage>
</organism>